<evidence type="ECO:0000313" key="1">
    <source>
        <dbReference type="EMBL" id="CAG8807360.1"/>
    </source>
</evidence>
<accession>A0A9N9K2F1</accession>
<evidence type="ECO:0000313" key="2">
    <source>
        <dbReference type="Proteomes" id="UP000789405"/>
    </source>
</evidence>
<organism evidence="1 2">
    <name type="scientific">Dentiscutata erythropus</name>
    <dbReference type="NCBI Taxonomy" id="1348616"/>
    <lineage>
        <taxon>Eukaryota</taxon>
        <taxon>Fungi</taxon>
        <taxon>Fungi incertae sedis</taxon>
        <taxon>Mucoromycota</taxon>
        <taxon>Glomeromycotina</taxon>
        <taxon>Glomeromycetes</taxon>
        <taxon>Diversisporales</taxon>
        <taxon>Gigasporaceae</taxon>
        <taxon>Dentiscutata</taxon>
    </lineage>
</organism>
<proteinExistence type="predicted"/>
<protein>
    <submittedName>
        <fullName evidence="1">22799_t:CDS:1</fullName>
    </submittedName>
</protein>
<comment type="caution">
    <text evidence="1">The sequence shown here is derived from an EMBL/GenBank/DDBJ whole genome shotgun (WGS) entry which is preliminary data.</text>
</comment>
<keyword evidence="2" id="KW-1185">Reference proteome</keyword>
<feature type="non-terminal residue" evidence="1">
    <location>
        <position position="1"/>
    </location>
</feature>
<dbReference type="EMBL" id="CAJVPY010042465">
    <property type="protein sequence ID" value="CAG8807360.1"/>
    <property type="molecule type" value="Genomic_DNA"/>
</dbReference>
<gene>
    <name evidence="1" type="ORF">DERYTH_LOCUS24656</name>
</gene>
<feature type="non-terminal residue" evidence="1">
    <location>
        <position position="63"/>
    </location>
</feature>
<dbReference type="AlphaFoldDB" id="A0A9N9K2F1"/>
<dbReference type="Proteomes" id="UP000789405">
    <property type="component" value="Unassembled WGS sequence"/>
</dbReference>
<name>A0A9N9K2F1_9GLOM</name>
<sequence length="63" mass="7203">SDYDSSEYESENISIPPCFESSDKHVYSLMEIELLQINTKPLLVKDIVSQIRSNKSDIEDHGD</sequence>
<reference evidence="1" key="1">
    <citation type="submission" date="2021-06" db="EMBL/GenBank/DDBJ databases">
        <authorList>
            <person name="Kallberg Y."/>
            <person name="Tangrot J."/>
            <person name="Rosling A."/>
        </authorList>
    </citation>
    <scope>NUCLEOTIDE SEQUENCE</scope>
    <source>
        <strain evidence="1">MA453B</strain>
    </source>
</reference>